<gene>
    <name evidence="3" type="ORF">RQC66_27785</name>
</gene>
<dbReference type="SUPFAM" id="SSF51430">
    <property type="entry name" value="NAD(P)-linked oxidoreductase"/>
    <property type="match status" value="1"/>
</dbReference>
<dbReference type="InterPro" id="IPR036812">
    <property type="entry name" value="NAD(P)_OxRdtase_dom_sf"/>
</dbReference>
<dbReference type="InterPro" id="IPR023210">
    <property type="entry name" value="NADP_OxRdtase_dom"/>
</dbReference>
<organism evidence="3 4">
    <name type="scientific">Streptomyces justiciae</name>
    <dbReference type="NCBI Taxonomy" id="2780140"/>
    <lineage>
        <taxon>Bacteria</taxon>
        <taxon>Bacillati</taxon>
        <taxon>Actinomycetota</taxon>
        <taxon>Actinomycetes</taxon>
        <taxon>Kitasatosporales</taxon>
        <taxon>Streptomycetaceae</taxon>
        <taxon>Streptomyces</taxon>
    </lineage>
</organism>
<keyword evidence="4" id="KW-1185">Reference proteome</keyword>
<feature type="region of interest" description="Disordered" evidence="1">
    <location>
        <begin position="36"/>
        <end position="56"/>
    </location>
</feature>
<name>A0ABU3M144_9ACTN</name>
<evidence type="ECO:0000313" key="3">
    <source>
        <dbReference type="EMBL" id="MDT7844522.1"/>
    </source>
</evidence>
<dbReference type="RefSeq" id="WP_314204235.1">
    <property type="nucleotide sequence ID" value="NZ_JAVTLL010000020.1"/>
</dbReference>
<evidence type="ECO:0000259" key="2">
    <source>
        <dbReference type="Pfam" id="PF00248"/>
    </source>
</evidence>
<accession>A0ABU3M144</accession>
<dbReference type="Proteomes" id="UP001257948">
    <property type="component" value="Unassembled WGS sequence"/>
</dbReference>
<dbReference type="Gene3D" id="3.20.20.100">
    <property type="entry name" value="NADP-dependent oxidoreductase domain"/>
    <property type="match status" value="1"/>
</dbReference>
<feature type="domain" description="NADP-dependent oxidoreductase" evidence="2">
    <location>
        <begin position="66"/>
        <end position="128"/>
    </location>
</feature>
<sequence>MRAARSCRNAPGSTTEPAIPVTPAVHRRLRQRLEGGSGAALVPPGTEHPCSGWPARPSGKTRNIGAFDLGCTLFDTAEVYADGADEHLVGRAPAPIRDQVVVAAKFYLDGSHTRTELGRKIRAHLEASSVASAGRASTGRSRTRTG</sequence>
<comment type="caution">
    <text evidence="3">The sequence shown here is derived from an EMBL/GenBank/DDBJ whole genome shotgun (WGS) entry which is preliminary data.</text>
</comment>
<evidence type="ECO:0000256" key="1">
    <source>
        <dbReference type="SAM" id="MobiDB-lite"/>
    </source>
</evidence>
<evidence type="ECO:0000313" key="4">
    <source>
        <dbReference type="Proteomes" id="UP001257948"/>
    </source>
</evidence>
<dbReference type="EMBL" id="JAVTLL010000020">
    <property type="protein sequence ID" value="MDT7844522.1"/>
    <property type="molecule type" value="Genomic_DNA"/>
</dbReference>
<dbReference type="Pfam" id="PF00248">
    <property type="entry name" value="Aldo_ket_red"/>
    <property type="match status" value="1"/>
</dbReference>
<proteinExistence type="predicted"/>
<reference evidence="4" key="1">
    <citation type="submission" date="2023-07" db="EMBL/GenBank/DDBJ databases">
        <title>Draft genome sequence of the endophytic actinobacterium Streptomyces justiciae WPN32, a potential antibiotic producer.</title>
        <authorList>
            <person name="Yasawong M."/>
            <person name="Pana W."/>
            <person name="Ganta P."/>
            <person name="Santapan N."/>
            <person name="Songngamsuk T."/>
            <person name="Phatcharaharikarn M."/>
            <person name="Kerdtoob S."/>
            <person name="Nantapong N."/>
        </authorList>
    </citation>
    <scope>NUCLEOTIDE SEQUENCE [LARGE SCALE GENOMIC DNA]</scope>
    <source>
        <strain evidence="4">WPN32</strain>
    </source>
</reference>
<protein>
    <submittedName>
        <fullName evidence="3">Aldo/keto reductase</fullName>
    </submittedName>
</protein>